<proteinExistence type="predicted"/>
<gene>
    <name evidence="1" type="ORF">KL86SPO_30127</name>
</gene>
<protein>
    <submittedName>
        <fullName evidence="1">Uncharacterized protein</fullName>
    </submittedName>
</protein>
<dbReference type="EMBL" id="FMJE01000003">
    <property type="protein sequence ID" value="SCM79856.1"/>
    <property type="molecule type" value="Genomic_DNA"/>
</dbReference>
<dbReference type="AlphaFoldDB" id="A0A212LQS3"/>
<accession>A0A212LQS3</accession>
<organism evidence="1">
    <name type="scientific">uncultured Sporomusa sp</name>
    <dbReference type="NCBI Taxonomy" id="307249"/>
    <lineage>
        <taxon>Bacteria</taxon>
        <taxon>Bacillati</taxon>
        <taxon>Bacillota</taxon>
        <taxon>Negativicutes</taxon>
        <taxon>Selenomonadales</taxon>
        <taxon>Sporomusaceae</taxon>
        <taxon>Sporomusa</taxon>
        <taxon>environmental samples</taxon>
    </lineage>
</organism>
<reference evidence="1" key="1">
    <citation type="submission" date="2016-08" db="EMBL/GenBank/DDBJ databases">
        <authorList>
            <person name="Seilhamer J.J."/>
        </authorList>
    </citation>
    <scope>NUCLEOTIDE SEQUENCE</scope>
    <source>
        <strain evidence="1">86</strain>
    </source>
</reference>
<dbReference type="RefSeq" id="WP_075755762.1">
    <property type="nucleotide sequence ID" value="NZ_LT608335.1"/>
</dbReference>
<evidence type="ECO:0000313" key="1">
    <source>
        <dbReference type="EMBL" id="SCM79856.1"/>
    </source>
</evidence>
<name>A0A212LQS3_9FIRM</name>
<sequence>MYIPPAPGKILPFLIILAVYKENTACAEPVAKAEAAVALSLLLRKLYFLLVEQRPLHTGEGAFVDNLLK</sequence>